<dbReference type="OrthoDB" id="2431938at2759"/>
<dbReference type="EMBL" id="MU006229">
    <property type="protein sequence ID" value="KAF2824862.1"/>
    <property type="molecule type" value="Genomic_DNA"/>
</dbReference>
<proteinExistence type="inferred from homology"/>
<dbReference type="GO" id="GO:0004497">
    <property type="term" value="F:monooxygenase activity"/>
    <property type="evidence" value="ECO:0007669"/>
    <property type="project" value="InterPro"/>
</dbReference>
<keyword evidence="4" id="KW-0560">Oxidoreductase</keyword>
<evidence type="ECO:0000256" key="2">
    <source>
        <dbReference type="ARBA" id="ARBA00022630"/>
    </source>
</evidence>
<dbReference type="PANTHER" id="PTHR47356:SF2">
    <property type="entry name" value="FAD-BINDING DOMAIN-CONTAINING PROTEIN-RELATED"/>
    <property type="match status" value="1"/>
</dbReference>
<evidence type="ECO:0000256" key="4">
    <source>
        <dbReference type="ARBA" id="ARBA00023002"/>
    </source>
</evidence>
<protein>
    <submittedName>
        <fullName evidence="7">FAD binding domain protein</fullName>
    </submittedName>
</protein>
<reference evidence="7" key="1">
    <citation type="journal article" date="2020" name="Stud. Mycol.">
        <title>101 Dothideomycetes genomes: a test case for predicting lifestyles and emergence of pathogens.</title>
        <authorList>
            <person name="Haridas S."/>
            <person name="Albert R."/>
            <person name="Binder M."/>
            <person name="Bloem J."/>
            <person name="Labutti K."/>
            <person name="Salamov A."/>
            <person name="Andreopoulos B."/>
            <person name="Baker S."/>
            <person name="Barry K."/>
            <person name="Bills G."/>
            <person name="Bluhm B."/>
            <person name="Cannon C."/>
            <person name="Castanera R."/>
            <person name="Culley D."/>
            <person name="Daum C."/>
            <person name="Ezra D."/>
            <person name="Gonzalez J."/>
            <person name="Henrissat B."/>
            <person name="Kuo A."/>
            <person name="Liang C."/>
            <person name="Lipzen A."/>
            <person name="Lutzoni F."/>
            <person name="Magnuson J."/>
            <person name="Mondo S."/>
            <person name="Nolan M."/>
            <person name="Ohm R."/>
            <person name="Pangilinan J."/>
            <person name="Park H.-J."/>
            <person name="Ramirez L."/>
            <person name="Alfaro M."/>
            <person name="Sun H."/>
            <person name="Tritt A."/>
            <person name="Yoshinaga Y."/>
            <person name="Zwiers L.-H."/>
            <person name="Turgeon B."/>
            <person name="Goodwin S."/>
            <person name="Spatafora J."/>
            <person name="Crous P."/>
            <person name="Grigoriev I."/>
        </authorList>
    </citation>
    <scope>NUCLEOTIDE SEQUENCE</scope>
    <source>
        <strain evidence="7">CBS 113818</strain>
    </source>
</reference>
<dbReference type="PANTHER" id="PTHR47356">
    <property type="entry name" value="FAD-DEPENDENT MONOOXYGENASE ASQG-RELATED"/>
    <property type="match status" value="1"/>
</dbReference>
<feature type="transmembrane region" description="Helical" evidence="5">
    <location>
        <begin position="607"/>
        <end position="623"/>
    </location>
</feature>
<evidence type="ECO:0000256" key="1">
    <source>
        <dbReference type="ARBA" id="ARBA00007992"/>
    </source>
</evidence>
<keyword evidence="8" id="KW-1185">Reference proteome</keyword>
<dbReference type="InterPro" id="IPR050562">
    <property type="entry name" value="FAD_mOase_fung"/>
</dbReference>
<sequence length="809" mass="90487">MTVTRPFRVIIGGGGISGLTLANALEKADIDYVLLESRDTITPQVGASIGFYANGGRILDQLGCYEQLERQTVPLGLYYNRYANGDIINVTDAMPLIMKRFSYPTTFLERESVLHVLHNALKDKSKIRLRKRISEVDHNAKEVVVTCGDGTSISGDILVGCDGVNSKVRHELWRLSSLQEPDAIDSKDKEMLFAEYICLFGISAENTSLRDGEIHANHAQGLSTLVVKGKNAVFWFMFEKMDKVYHTPDIPRFTKHDAEAFAADHQDVPTTSQLKFREIWDTRKSYTLVATEEAQLKRWSWSRIACVGDCVHKMTPNMGAGGNTAIETAAALANELKKMVDESEKGKPSFDVIKARLGNYQAIREKRVTAILTAANALTRIHALKTWKDKLLAFWILPLAGDSFVNLNCDMIVGAVKLDYLPVPDRSLHGTMAFNPSQGLGQAESKLLRALKALPFLGISAAAVHFMWGIALPPMIARIGEIMEKGIDSQIGHPAFVKPLQSFYGIEFVDSRIRGLAACFASFQFVDVVCNWQTFSFLTDAGVVYAILLIEGARRANVMTLAYAPLLLGYNMQFFGIGVLMAVYCFVHYIQSPIENFNAKDMRLTDMGYTASVLPVLILAHYIPNLGSFLPFIDPQTRHAWNWIWQPFPVYISILQFVLKKTVMPDTVQKDRLENPNRDLPTIHYTIISLCALSAATWWYTLFAAPYSLATLFMPNLAPNQTGDEYVRMFLQFDEIFSMGACLLWLLYLYGDMKKAGMMDNSWIDIILKGISSMAIWGPGATVGLGWLYRERLLASRWHKDALVPGKAN</sequence>
<dbReference type="Pfam" id="PF01494">
    <property type="entry name" value="FAD_binding_3"/>
    <property type="match status" value="1"/>
</dbReference>
<name>A0A6A6ZUW6_9PLEO</name>
<evidence type="ECO:0000256" key="3">
    <source>
        <dbReference type="ARBA" id="ARBA00022827"/>
    </source>
</evidence>
<evidence type="ECO:0000313" key="8">
    <source>
        <dbReference type="Proteomes" id="UP000799424"/>
    </source>
</evidence>
<dbReference type="Proteomes" id="UP000799424">
    <property type="component" value="Unassembled WGS sequence"/>
</dbReference>
<feature type="transmembrane region" description="Helical" evidence="5">
    <location>
        <begin position="729"/>
        <end position="750"/>
    </location>
</feature>
<evidence type="ECO:0000313" key="7">
    <source>
        <dbReference type="EMBL" id="KAF2824862.1"/>
    </source>
</evidence>
<feature type="transmembrane region" description="Helical" evidence="5">
    <location>
        <begin position="454"/>
        <end position="476"/>
    </location>
</feature>
<gene>
    <name evidence="7" type="ORF">CC86DRAFT_456836</name>
</gene>
<feature type="transmembrane region" description="Helical" evidence="5">
    <location>
        <begin position="567"/>
        <end position="587"/>
    </location>
</feature>
<dbReference type="PRINTS" id="PR00420">
    <property type="entry name" value="RNGMNOXGNASE"/>
</dbReference>
<keyword evidence="2" id="KW-0285">Flavoprotein</keyword>
<dbReference type="InterPro" id="IPR002938">
    <property type="entry name" value="FAD-bd"/>
</dbReference>
<keyword evidence="3" id="KW-0274">FAD</keyword>
<feature type="transmembrane region" description="Helical" evidence="5">
    <location>
        <begin position="683"/>
        <end position="709"/>
    </location>
</feature>
<dbReference type="GO" id="GO:0071949">
    <property type="term" value="F:FAD binding"/>
    <property type="evidence" value="ECO:0007669"/>
    <property type="project" value="InterPro"/>
</dbReference>
<keyword evidence="5" id="KW-1133">Transmembrane helix</keyword>
<keyword evidence="5" id="KW-0812">Transmembrane</keyword>
<keyword evidence="5" id="KW-0472">Membrane</keyword>
<feature type="transmembrane region" description="Helical" evidence="5">
    <location>
        <begin position="643"/>
        <end position="663"/>
    </location>
</feature>
<evidence type="ECO:0000259" key="6">
    <source>
        <dbReference type="Pfam" id="PF01494"/>
    </source>
</evidence>
<dbReference type="InterPro" id="IPR036188">
    <property type="entry name" value="FAD/NAD-bd_sf"/>
</dbReference>
<comment type="similarity">
    <text evidence="1">Belongs to the paxM FAD-dependent monooxygenase family.</text>
</comment>
<accession>A0A6A6ZUW6</accession>
<organism evidence="7 8">
    <name type="scientific">Ophiobolus disseminans</name>
    <dbReference type="NCBI Taxonomy" id="1469910"/>
    <lineage>
        <taxon>Eukaryota</taxon>
        <taxon>Fungi</taxon>
        <taxon>Dikarya</taxon>
        <taxon>Ascomycota</taxon>
        <taxon>Pezizomycotina</taxon>
        <taxon>Dothideomycetes</taxon>
        <taxon>Pleosporomycetidae</taxon>
        <taxon>Pleosporales</taxon>
        <taxon>Pleosporineae</taxon>
        <taxon>Phaeosphaeriaceae</taxon>
        <taxon>Ophiobolus</taxon>
    </lineage>
</organism>
<evidence type="ECO:0000256" key="5">
    <source>
        <dbReference type="SAM" id="Phobius"/>
    </source>
</evidence>
<dbReference type="AlphaFoldDB" id="A0A6A6ZUW6"/>
<dbReference type="Gene3D" id="3.50.50.60">
    <property type="entry name" value="FAD/NAD(P)-binding domain"/>
    <property type="match status" value="1"/>
</dbReference>
<dbReference type="SUPFAM" id="SSF51905">
    <property type="entry name" value="FAD/NAD(P)-binding domain"/>
    <property type="match status" value="1"/>
</dbReference>
<feature type="domain" description="FAD-binding" evidence="6">
    <location>
        <begin position="9"/>
        <end position="343"/>
    </location>
</feature>